<reference evidence="7 8" key="1">
    <citation type="journal article" date="2019" name="Nat. Ecol. Evol.">
        <title>Megaphylogeny resolves global patterns of mushroom evolution.</title>
        <authorList>
            <person name="Varga T."/>
            <person name="Krizsan K."/>
            <person name="Foldi C."/>
            <person name="Dima B."/>
            <person name="Sanchez-Garcia M."/>
            <person name="Sanchez-Ramirez S."/>
            <person name="Szollosi G.J."/>
            <person name="Szarkandi J.G."/>
            <person name="Papp V."/>
            <person name="Albert L."/>
            <person name="Andreopoulos W."/>
            <person name="Angelini C."/>
            <person name="Antonin V."/>
            <person name="Barry K.W."/>
            <person name="Bougher N.L."/>
            <person name="Buchanan P."/>
            <person name="Buyck B."/>
            <person name="Bense V."/>
            <person name="Catcheside P."/>
            <person name="Chovatia M."/>
            <person name="Cooper J."/>
            <person name="Damon W."/>
            <person name="Desjardin D."/>
            <person name="Finy P."/>
            <person name="Geml J."/>
            <person name="Haridas S."/>
            <person name="Hughes K."/>
            <person name="Justo A."/>
            <person name="Karasinski D."/>
            <person name="Kautmanova I."/>
            <person name="Kiss B."/>
            <person name="Kocsube S."/>
            <person name="Kotiranta H."/>
            <person name="LaButti K.M."/>
            <person name="Lechner B.E."/>
            <person name="Liimatainen K."/>
            <person name="Lipzen A."/>
            <person name="Lukacs Z."/>
            <person name="Mihaltcheva S."/>
            <person name="Morgado L.N."/>
            <person name="Niskanen T."/>
            <person name="Noordeloos M.E."/>
            <person name="Ohm R.A."/>
            <person name="Ortiz-Santana B."/>
            <person name="Ovrebo C."/>
            <person name="Racz N."/>
            <person name="Riley R."/>
            <person name="Savchenko A."/>
            <person name="Shiryaev A."/>
            <person name="Soop K."/>
            <person name="Spirin V."/>
            <person name="Szebenyi C."/>
            <person name="Tomsovsky M."/>
            <person name="Tulloss R.E."/>
            <person name="Uehling J."/>
            <person name="Grigoriev I.V."/>
            <person name="Vagvolgyi C."/>
            <person name="Papp T."/>
            <person name="Martin F.M."/>
            <person name="Miettinen O."/>
            <person name="Hibbett D.S."/>
            <person name="Nagy L.G."/>
        </authorList>
    </citation>
    <scope>NUCLEOTIDE SEQUENCE [LARGE SCALE GENOMIC DNA]</scope>
    <source>
        <strain evidence="7 8">HHB13444</strain>
    </source>
</reference>
<gene>
    <name evidence="7" type="ORF">K466DRAFT_601951</name>
</gene>
<dbReference type="GO" id="GO:0008270">
    <property type="term" value="F:zinc ion binding"/>
    <property type="evidence" value="ECO:0007669"/>
    <property type="project" value="UniProtKB-KW"/>
</dbReference>
<dbReference type="Proteomes" id="UP000308197">
    <property type="component" value="Unassembled WGS sequence"/>
</dbReference>
<dbReference type="PROSITE" id="PS50865">
    <property type="entry name" value="ZF_MYND_2"/>
    <property type="match status" value="1"/>
</dbReference>
<dbReference type="Gene3D" id="6.10.140.2220">
    <property type="match status" value="1"/>
</dbReference>
<keyword evidence="8" id="KW-1185">Reference proteome</keyword>
<dbReference type="SUPFAM" id="SSF144232">
    <property type="entry name" value="HIT/MYND zinc finger-like"/>
    <property type="match status" value="1"/>
</dbReference>
<dbReference type="Pfam" id="PF01753">
    <property type="entry name" value="zf-MYND"/>
    <property type="match status" value="1"/>
</dbReference>
<dbReference type="EMBL" id="ML211312">
    <property type="protein sequence ID" value="TFK84509.1"/>
    <property type="molecule type" value="Genomic_DNA"/>
</dbReference>
<sequence length="286" mass="31725">MAAHLEFRRLIDELGVDYDENQFTGKHGDDQRDPNYWMYAAIDHANASVKLGLVSHAIIAASLDYKVFDESTWEMLAPGHHYDPLLNAVEDFAARERRAEIRIRDNVANERRLHVCAAEGCGVHAVHKQGLLACGGRCSLAVKPHYCSKGCQTKDWPRHKPLCKPSEELPLNARETVAAVSAKKRTSALEHAPASRDKCAREWKIRAEPGPDHFVELDLEDIIGQPGYGTLRVDSHTIAPEDLRALRDEWELMLRQYAKNMAKELAGHATTGDDESSGGGVDAVSG</sequence>
<feature type="domain" description="MYND-type" evidence="6">
    <location>
        <begin position="118"/>
        <end position="163"/>
    </location>
</feature>
<keyword evidence="2 4" id="KW-0863">Zinc-finger</keyword>
<dbReference type="AlphaFoldDB" id="A0A5C3P689"/>
<name>A0A5C3P689_9APHY</name>
<proteinExistence type="predicted"/>
<dbReference type="InParanoid" id="A0A5C3P689"/>
<feature type="compositionally biased region" description="Gly residues" evidence="5">
    <location>
        <begin position="277"/>
        <end position="286"/>
    </location>
</feature>
<evidence type="ECO:0000256" key="4">
    <source>
        <dbReference type="PROSITE-ProRule" id="PRU00134"/>
    </source>
</evidence>
<feature type="region of interest" description="Disordered" evidence="5">
    <location>
        <begin position="266"/>
        <end position="286"/>
    </location>
</feature>
<evidence type="ECO:0000256" key="2">
    <source>
        <dbReference type="ARBA" id="ARBA00022771"/>
    </source>
</evidence>
<keyword evidence="1" id="KW-0479">Metal-binding</keyword>
<accession>A0A5C3P689</accession>
<dbReference type="InterPro" id="IPR002893">
    <property type="entry name" value="Znf_MYND"/>
</dbReference>
<keyword evidence="3" id="KW-0862">Zinc</keyword>
<evidence type="ECO:0000313" key="8">
    <source>
        <dbReference type="Proteomes" id="UP000308197"/>
    </source>
</evidence>
<dbReference type="STRING" id="1314778.A0A5C3P689"/>
<evidence type="ECO:0000256" key="3">
    <source>
        <dbReference type="ARBA" id="ARBA00022833"/>
    </source>
</evidence>
<evidence type="ECO:0000256" key="5">
    <source>
        <dbReference type="SAM" id="MobiDB-lite"/>
    </source>
</evidence>
<organism evidence="7 8">
    <name type="scientific">Polyporus arcularius HHB13444</name>
    <dbReference type="NCBI Taxonomy" id="1314778"/>
    <lineage>
        <taxon>Eukaryota</taxon>
        <taxon>Fungi</taxon>
        <taxon>Dikarya</taxon>
        <taxon>Basidiomycota</taxon>
        <taxon>Agaricomycotina</taxon>
        <taxon>Agaricomycetes</taxon>
        <taxon>Polyporales</taxon>
        <taxon>Polyporaceae</taxon>
        <taxon>Polyporus</taxon>
    </lineage>
</organism>
<protein>
    <recommendedName>
        <fullName evidence="6">MYND-type domain-containing protein</fullName>
    </recommendedName>
</protein>
<evidence type="ECO:0000256" key="1">
    <source>
        <dbReference type="ARBA" id="ARBA00022723"/>
    </source>
</evidence>
<evidence type="ECO:0000259" key="6">
    <source>
        <dbReference type="PROSITE" id="PS50865"/>
    </source>
</evidence>
<evidence type="ECO:0000313" key="7">
    <source>
        <dbReference type="EMBL" id="TFK84509.1"/>
    </source>
</evidence>